<name>A0A0K2VDA9_LEPSM</name>
<dbReference type="EMBL" id="HACA01031162">
    <property type="protein sequence ID" value="CDW48523.1"/>
    <property type="molecule type" value="Transcribed_RNA"/>
</dbReference>
<protein>
    <submittedName>
        <fullName evidence="1">Uncharacterized protein</fullName>
    </submittedName>
</protein>
<accession>A0A0K2VDA9</accession>
<reference evidence="1" key="1">
    <citation type="submission" date="2014-05" db="EMBL/GenBank/DDBJ databases">
        <authorList>
            <person name="Chronopoulou M."/>
        </authorList>
    </citation>
    <scope>NUCLEOTIDE SEQUENCE</scope>
    <source>
        <tissue evidence="1">Whole organism</tissue>
    </source>
</reference>
<proteinExistence type="predicted"/>
<sequence length="55" mass="6572">LQLVLKRPCFFPKQWADKFIVLIWDSKCQILLQNRKCISFNVVHKDTNVLVEELL</sequence>
<feature type="non-terminal residue" evidence="1">
    <location>
        <position position="1"/>
    </location>
</feature>
<dbReference type="AlphaFoldDB" id="A0A0K2VDA9"/>
<organism evidence="1">
    <name type="scientific">Lepeophtheirus salmonis</name>
    <name type="common">Salmon louse</name>
    <name type="synonym">Caligus salmonis</name>
    <dbReference type="NCBI Taxonomy" id="72036"/>
    <lineage>
        <taxon>Eukaryota</taxon>
        <taxon>Metazoa</taxon>
        <taxon>Ecdysozoa</taxon>
        <taxon>Arthropoda</taxon>
        <taxon>Crustacea</taxon>
        <taxon>Multicrustacea</taxon>
        <taxon>Hexanauplia</taxon>
        <taxon>Copepoda</taxon>
        <taxon>Siphonostomatoida</taxon>
        <taxon>Caligidae</taxon>
        <taxon>Lepeophtheirus</taxon>
    </lineage>
</organism>
<evidence type="ECO:0000313" key="1">
    <source>
        <dbReference type="EMBL" id="CDW48523.1"/>
    </source>
</evidence>